<name>A0A238XWJ2_9FLAO</name>
<dbReference type="OrthoDB" id="1148517at2"/>
<protein>
    <recommendedName>
        <fullName evidence="4">Secreted protein</fullName>
    </recommendedName>
</protein>
<evidence type="ECO:0000313" key="2">
    <source>
        <dbReference type="EMBL" id="SNR63436.1"/>
    </source>
</evidence>
<reference evidence="3" key="1">
    <citation type="submission" date="2017-06" db="EMBL/GenBank/DDBJ databases">
        <authorList>
            <person name="Varghese N."/>
            <person name="Submissions S."/>
        </authorList>
    </citation>
    <scope>NUCLEOTIDE SEQUENCE [LARGE SCALE GENOMIC DNA]</scope>
    <source>
        <strain evidence="3">DSM 27993</strain>
    </source>
</reference>
<feature type="chain" id="PRO_5012873190" description="Secreted protein" evidence="1">
    <location>
        <begin position="24"/>
        <end position="227"/>
    </location>
</feature>
<feature type="signal peptide" evidence="1">
    <location>
        <begin position="1"/>
        <end position="23"/>
    </location>
</feature>
<dbReference type="RefSeq" id="WP_089378464.1">
    <property type="nucleotide sequence ID" value="NZ_FZNX01000003.1"/>
</dbReference>
<evidence type="ECO:0000256" key="1">
    <source>
        <dbReference type="SAM" id="SignalP"/>
    </source>
</evidence>
<evidence type="ECO:0008006" key="4">
    <source>
        <dbReference type="Google" id="ProtNLM"/>
    </source>
</evidence>
<sequence length="227" mass="25555">MNISLKLLLGLLLISVVSVNSYSQNDTTKIKRIDNETNQTKSTNQLKAKSLNIKANPNSQIDLTIDKKLNTAAIDKNLNENKANRNQNFMLENLPEDNDIIGKKYWKGKDVTHQKLASNFSLGTVNSKTKTVKVECRDYSYVDGDRIRIYVNEQVVSDNIGLKANYYVYYINLEKGYNRIDFQALNQGLSGPNTAELTLYDANGNLISSKEWNLETGQTATLGVLHN</sequence>
<dbReference type="AlphaFoldDB" id="A0A238XWJ2"/>
<dbReference type="EMBL" id="FZNX01000003">
    <property type="protein sequence ID" value="SNR63436.1"/>
    <property type="molecule type" value="Genomic_DNA"/>
</dbReference>
<keyword evidence="3" id="KW-1185">Reference proteome</keyword>
<proteinExistence type="predicted"/>
<keyword evidence="1" id="KW-0732">Signal</keyword>
<dbReference type="Proteomes" id="UP000198412">
    <property type="component" value="Unassembled WGS sequence"/>
</dbReference>
<gene>
    <name evidence="2" type="ORF">SAMN04488111_2187</name>
</gene>
<evidence type="ECO:0000313" key="3">
    <source>
        <dbReference type="Proteomes" id="UP000198412"/>
    </source>
</evidence>
<accession>A0A238XWJ2</accession>
<organism evidence="2 3">
    <name type="scientific">Lutibacter flavus</name>
    <dbReference type="NCBI Taxonomy" id="691689"/>
    <lineage>
        <taxon>Bacteria</taxon>
        <taxon>Pseudomonadati</taxon>
        <taxon>Bacteroidota</taxon>
        <taxon>Flavobacteriia</taxon>
        <taxon>Flavobacteriales</taxon>
        <taxon>Flavobacteriaceae</taxon>
        <taxon>Lutibacter</taxon>
    </lineage>
</organism>